<feature type="transmembrane region" description="Helical" evidence="11">
    <location>
        <begin position="70"/>
        <end position="95"/>
    </location>
</feature>
<dbReference type="GO" id="GO:0008360">
    <property type="term" value="P:regulation of cell shape"/>
    <property type="evidence" value="ECO:0007669"/>
    <property type="project" value="UniProtKB-KW"/>
</dbReference>
<feature type="domain" description="Glycosyl transferase family 28 C-terminal" evidence="13">
    <location>
        <begin position="192"/>
        <end position="361"/>
    </location>
</feature>
<comment type="similarity">
    <text evidence="10">Belongs to the glycosyltransferase 28 family. MurG subfamily.</text>
</comment>
<evidence type="ECO:0000256" key="10">
    <source>
        <dbReference type="HAMAP-Rule" id="MF_00033"/>
    </source>
</evidence>
<gene>
    <name evidence="10" type="primary">murG</name>
    <name evidence="14" type="ORF">A2919_00950</name>
</gene>
<dbReference type="Proteomes" id="UP000178835">
    <property type="component" value="Unassembled WGS sequence"/>
</dbReference>
<comment type="function">
    <text evidence="10">Cell wall formation. Catalyzes the transfer of a GlcNAc subunit on undecaprenyl-pyrophosphoryl-MurNAc-pentapeptide (lipid intermediate I) to form undecaprenyl-pyrophosphoryl-MurNAc-(pentapeptide)GlcNAc (lipid intermediate II).</text>
</comment>
<dbReference type="SUPFAM" id="SSF53756">
    <property type="entry name" value="UDP-Glycosyltransferase/glycogen phosphorylase"/>
    <property type="match status" value="1"/>
</dbReference>
<evidence type="ECO:0000256" key="1">
    <source>
        <dbReference type="ARBA" id="ARBA00022475"/>
    </source>
</evidence>
<dbReference type="GO" id="GO:0051991">
    <property type="term" value="F:UDP-N-acetyl-D-glucosamine:N-acetylmuramoyl-L-alanyl-D-glutamyl-meso-2,6-diaminopimelyl-D-alanyl-D-alanine-diphosphoundecaprenol 4-beta-N-acetylglucosaminlytransferase activity"/>
    <property type="evidence" value="ECO:0007669"/>
    <property type="project" value="RHEA"/>
</dbReference>
<evidence type="ECO:0000259" key="12">
    <source>
        <dbReference type="Pfam" id="PF03033"/>
    </source>
</evidence>
<dbReference type="InterPro" id="IPR004276">
    <property type="entry name" value="GlycoTrans_28_N"/>
</dbReference>
<dbReference type="InterPro" id="IPR007235">
    <property type="entry name" value="Glyco_trans_28_C"/>
</dbReference>
<evidence type="ECO:0000256" key="6">
    <source>
        <dbReference type="ARBA" id="ARBA00022984"/>
    </source>
</evidence>
<keyword evidence="8 10" id="KW-0131">Cell cycle</keyword>
<dbReference type="PANTHER" id="PTHR21015">
    <property type="entry name" value="UDP-N-ACETYLGLUCOSAMINE--N-ACETYLMURAMYL-(PENTAPEPTIDE) PYROPHOSPHORYL-UNDECAPRENOL N-ACETYLGLUCOSAMINE TRANSFERASE 1"/>
    <property type="match status" value="1"/>
</dbReference>
<evidence type="ECO:0000256" key="11">
    <source>
        <dbReference type="SAM" id="Phobius"/>
    </source>
</evidence>
<dbReference type="EMBL" id="MHOH01000005">
    <property type="protein sequence ID" value="OGZ61155.1"/>
    <property type="molecule type" value="Genomic_DNA"/>
</dbReference>
<evidence type="ECO:0000256" key="4">
    <source>
        <dbReference type="ARBA" id="ARBA00022679"/>
    </source>
</evidence>
<comment type="caution">
    <text evidence="14">The sequence shown here is derived from an EMBL/GenBank/DDBJ whole genome shotgun (WGS) entry which is preliminary data.</text>
</comment>
<dbReference type="HAMAP" id="MF_00033">
    <property type="entry name" value="MurG"/>
    <property type="match status" value="1"/>
</dbReference>
<reference evidence="14 15" key="1">
    <citation type="journal article" date="2016" name="Nat. Commun.">
        <title>Thousands of microbial genomes shed light on interconnected biogeochemical processes in an aquifer system.</title>
        <authorList>
            <person name="Anantharaman K."/>
            <person name="Brown C.T."/>
            <person name="Hug L.A."/>
            <person name="Sharon I."/>
            <person name="Castelle C.J."/>
            <person name="Probst A.J."/>
            <person name="Thomas B.C."/>
            <person name="Singh A."/>
            <person name="Wilkins M.J."/>
            <person name="Karaoz U."/>
            <person name="Brodie E.L."/>
            <person name="Williams K.H."/>
            <person name="Hubbard S.S."/>
            <person name="Banfield J.F."/>
        </authorList>
    </citation>
    <scope>NUCLEOTIDE SEQUENCE [LARGE SCALE GENOMIC DNA]</scope>
</reference>
<feature type="domain" description="Glycosyltransferase family 28 N-terminal" evidence="12">
    <location>
        <begin position="3"/>
        <end position="147"/>
    </location>
</feature>
<feature type="binding site" evidence="10">
    <location>
        <begin position="10"/>
        <end position="12"/>
    </location>
    <ligand>
        <name>UDP-N-acetyl-alpha-D-glucosamine</name>
        <dbReference type="ChEBI" id="CHEBI:57705"/>
    </ligand>
</feature>
<keyword evidence="11" id="KW-1133">Transmembrane helix</keyword>
<dbReference type="UniPathway" id="UPA00219"/>
<evidence type="ECO:0000313" key="15">
    <source>
        <dbReference type="Proteomes" id="UP000178835"/>
    </source>
</evidence>
<dbReference type="GO" id="GO:0071555">
    <property type="term" value="P:cell wall organization"/>
    <property type="evidence" value="ECO:0007669"/>
    <property type="project" value="UniProtKB-KW"/>
</dbReference>
<dbReference type="GO" id="GO:0005975">
    <property type="term" value="P:carbohydrate metabolic process"/>
    <property type="evidence" value="ECO:0007669"/>
    <property type="project" value="InterPro"/>
</dbReference>
<sequence length="371" mass="41028">MRILLAGGGTGGHIFPLVAVARQLYTESEKEKKSPPDIVFVGPADKNGAQILKGNKIKTRRITTGKWRRYFSLLNIFDSFKILIGLIQTFIYLWWYMPDIVFSKGGYGSFPVIIVARVFRIPVIIHESDSVSGATNRMLARFAEKVIVSFPADFPELPAQKTMLLGNPVRDLTGVNEQYARSQLSIQTVKPTLLFLGGSQGALQINTLVLSALKELTNLYEVIHQTGDKHYKIVVKYAEEKLPKSNISSYHVFPSLNEIEMKNAFTVADIIISRSGAGAIFEIAQLGKPSILIPLENSASGHQDKNALIYQEAGACIILSRSNVKPHILLDQISSIINSENKREQMSRAALGFAKPDAAKDIAKLLLQYGK</sequence>
<keyword evidence="5 10" id="KW-0133">Cell shape</keyword>
<evidence type="ECO:0000256" key="8">
    <source>
        <dbReference type="ARBA" id="ARBA00023306"/>
    </source>
</evidence>
<dbReference type="AlphaFoldDB" id="A0A1G2HFA3"/>
<dbReference type="GO" id="GO:0051301">
    <property type="term" value="P:cell division"/>
    <property type="evidence" value="ECO:0007669"/>
    <property type="project" value="UniProtKB-KW"/>
</dbReference>
<dbReference type="NCBIfam" id="TIGR01133">
    <property type="entry name" value="murG"/>
    <property type="match status" value="1"/>
</dbReference>
<feature type="binding site" evidence="10">
    <location>
        <position position="303"/>
    </location>
    <ligand>
        <name>UDP-N-acetyl-alpha-D-glucosamine</name>
        <dbReference type="ChEBI" id="CHEBI:57705"/>
    </ligand>
</feature>
<dbReference type="GO" id="GO:0050511">
    <property type="term" value="F:undecaprenyldiphospho-muramoylpentapeptide beta-N-acetylglucosaminyltransferase activity"/>
    <property type="evidence" value="ECO:0007669"/>
    <property type="project" value="UniProtKB-UniRule"/>
</dbReference>
<evidence type="ECO:0000256" key="9">
    <source>
        <dbReference type="ARBA" id="ARBA00023316"/>
    </source>
</evidence>
<keyword evidence="2 10" id="KW-0132">Cell division</keyword>
<dbReference type="CDD" id="cd03785">
    <property type="entry name" value="GT28_MurG"/>
    <property type="match status" value="1"/>
</dbReference>
<proteinExistence type="inferred from homology"/>
<evidence type="ECO:0000256" key="7">
    <source>
        <dbReference type="ARBA" id="ARBA00023136"/>
    </source>
</evidence>
<keyword evidence="4 10" id="KW-0808">Transferase</keyword>
<comment type="caution">
    <text evidence="10">Lacks conserved residue(s) required for the propagation of feature annotation.</text>
</comment>
<dbReference type="EC" id="2.4.1.227" evidence="10"/>
<keyword evidence="7 10" id="KW-0472">Membrane</keyword>
<comment type="catalytic activity">
    <reaction evidence="10">
        <text>di-trans,octa-cis-undecaprenyl diphospho-N-acetyl-alpha-D-muramoyl-L-alanyl-D-glutamyl-meso-2,6-diaminopimeloyl-D-alanyl-D-alanine + UDP-N-acetyl-alpha-D-glucosamine = di-trans,octa-cis-undecaprenyl diphospho-[N-acetyl-alpha-D-glucosaminyl-(1-&gt;4)]-N-acetyl-alpha-D-muramoyl-L-alanyl-D-glutamyl-meso-2,6-diaminopimeloyl-D-alanyl-D-alanine + UDP + H(+)</text>
        <dbReference type="Rhea" id="RHEA:31227"/>
        <dbReference type="ChEBI" id="CHEBI:15378"/>
        <dbReference type="ChEBI" id="CHEBI:57705"/>
        <dbReference type="ChEBI" id="CHEBI:58223"/>
        <dbReference type="ChEBI" id="CHEBI:61387"/>
        <dbReference type="ChEBI" id="CHEBI:61388"/>
        <dbReference type="EC" id="2.4.1.227"/>
    </reaction>
</comment>
<evidence type="ECO:0000256" key="2">
    <source>
        <dbReference type="ARBA" id="ARBA00022618"/>
    </source>
</evidence>
<keyword evidence="1 10" id="KW-1003">Cell membrane</keyword>
<comment type="subcellular location">
    <subcellularLocation>
        <location evidence="10">Cell membrane</location>
        <topology evidence="10">Peripheral membrane protein</topology>
        <orientation evidence="10">Cytoplasmic side</orientation>
    </subcellularLocation>
</comment>
<accession>A0A1G2HFA3</accession>
<dbReference type="Gene3D" id="3.40.50.2000">
    <property type="entry name" value="Glycogen Phosphorylase B"/>
    <property type="match status" value="2"/>
</dbReference>
<keyword evidence="9 10" id="KW-0961">Cell wall biogenesis/degradation</keyword>
<evidence type="ECO:0000313" key="14">
    <source>
        <dbReference type="EMBL" id="OGZ61155.1"/>
    </source>
</evidence>
<keyword evidence="3 10" id="KW-0328">Glycosyltransferase</keyword>
<keyword evidence="6 10" id="KW-0573">Peptidoglycan synthesis</keyword>
<keyword evidence="11" id="KW-0812">Transmembrane</keyword>
<evidence type="ECO:0000256" key="5">
    <source>
        <dbReference type="ARBA" id="ARBA00022960"/>
    </source>
</evidence>
<dbReference type="PANTHER" id="PTHR21015:SF22">
    <property type="entry name" value="GLYCOSYLTRANSFERASE"/>
    <property type="match status" value="1"/>
</dbReference>
<dbReference type="InterPro" id="IPR006009">
    <property type="entry name" value="GlcNAc_MurG"/>
</dbReference>
<protein>
    <recommendedName>
        <fullName evidence="10">UDP-N-acetylglucosamine--N-acetylmuramyl-(pentapeptide) pyrophosphoryl-undecaprenol N-acetylglucosamine transferase</fullName>
        <ecNumber evidence="10">2.4.1.227</ecNumber>
    </recommendedName>
    <alternativeName>
        <fullName evidence="10">Undecaprenyl-PP-MurNAc-pentapeptide-UDPGlcNAc GlcNAc transferase</fullName>
    </alternativeName>
</protein>
<name>A0A1G2HFA3_9BACT</name>
<organism evidence="14 15">
    <name type="scientific">Candidatus Spechtbacteria bacterium RIFCSPLOWO2_01_FULL_43_12</name>
    <dbReference type="NCBI Taxonomy" id="1802162"/>
    <lineage>
        <taxon>Bacteria</taxon>
        <taxon>Candidatus Spechtiibacteriota</taxon>
    </lineage>
</organism>
<comment type="pathway">
    <text evidence="10">Cell wall biogenesis; peptidoglycan biosynthesis.</text>
</comment>
<feature type="binding site" evidence="10">
    <location>
        <position position="170"/>
    </location>
    <ligand>
        <name>UDP-N-acetyl-alpha-D-glucosamine</name>
        <dbReference type="ChEBI" id="CHEBI:57705"/>
    </ligand>
</feature>
<dbReference type="Pfam" id="PF03033">
    <property type="entry name" value="Glyco_transf_28"/>
    <property type="match status" value="1"/>
</dbReference>
<dbReference type="GO" id="GO:0005886">
    <property type="term" value="C:plasma membrane"/>
    <property type="evidence" value="ECO:0007669"/>
    <property type="project" value="UniProtKB-SubCell"/>
</dbReference>
<feature type="binding site" evidence="10">
    <location>
        <position position="199"/>
    </location>
    <ligand>
        <name>UDP-N-acetyl-alpha-D-glucosamine</name>
        <dbReference type="ChEBI" id="CHEBI:57705"/>
    </ligand>
</feature>
<evidence type="ECO:0000256" key="3">
    <source>
        <dbReference type="ARBA" id="ARBA00022676"/>
    </source>
</evidence>
<dbReference type="GO" id="GO:0009252">
    <property type="term" value="P:peptidoglycan biosynthetic process"/>
    <property type="evidence" value="ECO:0007669"/>
    <property type="project" value="UniProtKB-UniRule"/>
</dbReference>
<evidence type="ECO:0000259" key="13">
    <source>
        <dbReference type="Pfam" id="PF04101"/>
    </source>
</evidence>
<dbReference type="Pfam" id="PF04101">
    <property type="entry name" value="Glyco_tran_28_C"/>
    <property type="match status" value="1"/>
</dbReference>